<evidence type="ECO:0000256" key="5">
    <source>
        <dbReference type="SAM" id="MobiDB-lite"/>
    </source>
</evidence>
<evidence type="ECO:0000256" key="2">
    <source>
        <dbReference type="ARBA" id="ARBA00023157"/>
    </source>
</evidence>
<keyword evidence="3" id="KW-0325">Glycoprotein</keyword>
<keyword evidence="10" id="KW-1185">Reference proteome</keyword>
<keyword evidence="6" id="KW-0812">Transmembrane</keyword>
<feature type="compositionally biased region" description="Polar residues" evidence="5">
    <location>
        <begin position="365"/>
        <end position="374"/>
    </location>
</feature>
<gene>
    <name evidence="9" type="ORF">NDU88_009881</name>
</gene>
<keyword evidence="6" id="KW-0472">Membrane</keyword>
<feature type="chain" id="PRO_5043574685" description="Ig-like domain-containing protein" evidence="7">
    <location>
        <begin position="25"/>
        <end position="374"/>
    </location>
</feature>
<dbReference type="InterPro" id="IPR036179">
    <property type="entry name" value="Ig-like_dom_sf"/>
</dbReference>
<evidence type="ECO:0000259" key="8">
    <source>
        <dbReference type="PROSITE" id="PS50835"/>
    </source>
</evidence>
<protein>
    <recommendedName>
        <fullName evidence="8">Ig-like domain-containing protein</fullName>
    </recommendedName>
</protein>
<dbReference type="PANTHER" id="PTHR11738">
    <property type="entry name" value="MHC CLASS I NK CELL RECEPTOR"/>
    <property type="match status" value="1"/>
</dbReference>
<dbReference type="InterPro" id="IPR050412">
    <property type="entry name" value="Ig-like_Receptors_ImmuneReg"/>
</dbReference>
<dbReference type="EMBL" id="JANPWB010000011">
    <property type="protein sequence ID" value="KAJ1131545.1"/>
    <property type="molecule type" value="Genomic_DNA"/>
</dbReference>
<feature type="transmembrane region" description="Helical" evidence="6">
    <location>
        <begin position="322"/>
        <end position="341"/>
    </location>
</feature>
<dbReference type="InterPro" id="IPR007110">
    <property type="entry name" value="Ig-like_dom"/>
</dbReference>
<dbReference type="FunFam" id="2.60.40.10:FF:000033">
    <property type="entry name" value="Killer cell immunoglobulin-like receptor"/>
    <property type="match status" value="2"/>
</dbReference>
<evidence type="ECO:0000256" key="3">
    <source>
        <dbReference type="ARBA" id="ARBA00023180"/>
    </source>
</evidence>
<name>A0AAV7PX28_PLEWA</name>
<dbReference type="Gene3D" id="2.60.40.10">
    <property type="entry name" value="Immunoglobulins"/>
    <property type="match status" value="2"/>
</dbReference>
<dbReference type="SMART" id="SM00409">
    <property type="entry name" value="IG"/>
    <property type="match status" value="2"/>
</dbReference>
<dbReference type="InterPro" id="IPR003599">
    <property type="entry name" value="Ig_sub"/>
</dbReference>
<evidence type="ECO:0000256" key="7">
    <source>
        <dbReference type="SAM" id="SignalP"/>
    </source>
</evidence>
<evidence type="ECO:0000256" key="1">
    <source>
        <dbReference type="ARBA" id="ARBA00022737"/>
    </source>
</evidence>
<organism evidence="9 10">
    <name type="scientific">Pleurodeles waltl</name>
    <name type="common">Iberian ribbed newt</name>
    <dbReference type="NCBI Taxonomy" id="8319"/>
    <lineage>
        <taxon>Eukaryota</taxon>
        <taxon>Metazoa</taxon>
        <taxon>Chordata</taxon>
        <taxon>Craniata</taxon>
        <taxon>Vertebrata</taxon>
        <taxon>Euteleostomi</taxon>
        <taxon>Amphibia</taxon>
        <taxon>Batrachia</taxon>
        <taxon>Caudata</taxon>
        <taxon>Salamandroidea</taxon>
        <taxon>Salamandridae</taxon>
        <taxon>Pleurodelinae</taxon>
        <taxon>Pleurodeles</taxon>
    </lineage>
</organism>
<feature type="region of interest" description="Disordered" evidence="5">
    <location>
        <begin position="352"/>
        <end position="374"/>
    </location>
</feature>
<feature type="signal peptide" evidence="7">
    <location>
        <begin position="1"/>
        <end position="24"/>
    </location>
</feature>
<dbReference type="GO" id="GO:0002764">
    <property type="term" value="P:immune response-regulating signaling pathway"/>
    <property type="evidence" value="ECO:0007669"/>
    <property type="project" value="TreeGrafter"/>
</dbReference>
<evidence type="ECO:0000313" key="9">
    <source>
        <dbReference type="EMBL" id="KAJ1131545.1"/>
    </source>
</evidence>
<dbReference type="Pfam" id="PF13895">
    <property type="entry name" value="Ig_2"/>
    <property type="match status" value="1"/>
</dbReference>
<keyword evidence="6" id="KW-1133">Transmembrane helix</keyword>
<reference evidence="9" key="1">
    <citation type="journal article" date="2022" name="bioRxiv">
        <title>Sequencing and chromosome-scale assembly of the giantPleurodeles waltlgenome.</title>
        <authorList>
            <person name="Brown T."/>
            <person name="Elewa A."/>
            <person name="Iarovenko S."/>
            <person name="Subramanian E."/>
            <person name="Araus A.J."/>
            <person name="Petzold A."/>
            <person name="Susuki M."/>
            <person name="Suzuki K.-i.T."/>
            <person name="Hayashi T."/>
            <person name="Toyoda A."/>
            <person name="Oliveira C."/>
            <person name="Osipova E."/>
            <person name="Leigh N.D."/>
            <person name="Simon A."/>
            <person name="Yun M.H."/>
        </authorList>
    </citation>
    <scope>NUCLEOTIDE SEQUENCE</scope>
    <source>
        <strain evidence="9">20211129_DDA</strain>
        <tissue evidence="9">Liver</tissue>
    </source>
</reference>
<keyword evidence="1" id="KW-0677">Repeat</keyword>
<dbReference type="AlphaFoldDB" id="A0AAV7PX28"/>
<keyword evidence="7" id="KW-0732">Signal</keyword>
<feature type="domain" description="Ig-like" evidence="8">
    <location>
        <begin position="132"/>
        <end position="213"/>
    </location>
</feature>
<dbReference type="SUPFAM" id="SSF48726">
    <property type="entry name" value="Immunoglobulin"/>
    <property type="match status" value="2"/>
</dbReference>
<sequence length="374" mass="41448">MKRICAPFLSLAYCILAGQNMAQGRGHPFTAPELGLKPDFSVIPERNVIIGENLTFICQGPRGGLNFTLIKDGNVTQELHSSGKQAEFHILGVQEGAEGEYSCCYRLASNSSALSESSIILDVTVGEYYTPPSLVVRPQSMSLRGTDVVIVCRCQRQNMRFVLYKDSEISQEKDADGQEAKFYITGASAKDVGQYICCYRSRSDHPKAYSHLSDPVIINVTDLPKPWINWEHDPGTEGEYIILCKAPAKYGGSWFRLYNDAVLIREEKAEGHVTQVSFSVNHTSGVYRCLYRVPVSGDLANSPVSKSLAIGVDFSRGNNFRFVLAGLVLTLIVLIISEDWFSRKKERRQAQAGSPVSMLKDKDTQQTLSVQDSL</sequence>
<accession>A0AAV7PX28</accession>
<keyword evidence="4" id="KW-0393">Immunoglobulin domain</keyword>
<keyword evidence="2" id="KW-1015">Disulfide bond</keyword>
<evidence type="ECO:0000256" key="4">
    <source>
        <dbReference type="ARBA" id="ARBA00023319"/>
    </source>
</evidence>
<comment type="caution">
    <text evidence="9">The sequence shown here is derived from an EMBL/GenBank/DDBJ whole genome shotgun (WGS) entry which is preliminary data.</text>
</comment>
<dbReference type="Proteomes" id="UP001066276">
    <property type="component" value="Chromosome 7"/>
</dbReference>
<evidence type="ECO:0000313" key="10">
    <source>
        <dbReference type="Proteomes" id="UP001066276"/>
    </source>
</evidence>
<evidence type="ECO:0000256" key="6">
    <source>
        <dbReference type="SAM" id="Phobius"/>
    </source>
</evidence>
<proteinExistence type="predicted"/>
<dbReference type="PROSITE" id="PS50835">
    <property type="entry name" value="IG_LIKE"/>
    <property type="match status" value="1"/>
</dbReference>
<dbReference type="InterPro" id="IPR013783">
    <property type="entry name" value="Ig-like_fold"/>
</dbReference>
<dbReference type="PANTHER" id="PTHR11738:SF186">
    <property type="entry name" value="OSTEOCLAST-ASSOCIATED IMMUNOGLOBULIN-LIKE RECEPTOR"/>
    <property type="match status" value="1"/>
</dbReference>